<name>A0A1I0VAB2_9RHOB</name>
<dbReference type="PROSITE" id="PS50198">
    <property type="entry name" value="PPIC_PPIASE_2"/>
    <property type="match status" value="1"/>
</dbReference>
<dbReference type="GO" id="GO:0003755">
    <property type="term" value="F:peptidyl-prolyl cis-trans isomerase activity"/>
    <property type="evidence" value="ECO:0007669"/>
    <property type="project" value="UniProtKB-KW"/>
</dbReference>
<reference evidence="8 9" key="1">
    <citation type="submission" date="2016-10" db="EMBL/GenBank/DDBJ databases">
        <authorList>
            <person name="de Groot N.N."/>
        </authorList>
    </citation>
    <scope>NUCLEOTIDE SEQUENCE [LARGE SCALE GENOMIC DNA]</scope>
    <source>
        <strain evidence="8 9">DSM 29316</strain>
    </source>
</reference>
<evidence type="ECO:0000256" key="2">
    <source>
        <dbReference type="ARBA" id="ARBA00022729"/>
    </source>
</evidence>
<feature type="signal peptide" evidence="6">
    <location>
        <begin position="1"/>
        <end position="23"/>
    </location>
</feature>
<dbReference type="Gene3D" id="1.10.4030.10">
    <property type="entry name" value="Porin chaperone SurA, peptide-binding domain"/>
    <property type="match status" value="1"/>
</dbReference>
<dbReference type="OrthoDB" id="9791746at2"/>
<dbReference type="Gene3D" id="3.10.50.40">
    <property type="match status" value="1"/>
</dbReference>
<evidence type="ECO:0000256" key="4">
    <source>
        <dbReference type="ARBA" id="ARBA00031484"/>
    </source>
</evidence>
<dbReference type="InterPro" id="IPR027304">
    <property type="entry name" value="Trigger_fact/SurA_dom_sf"/>
</dbReference>
<evidence type="ECO:0000256" key="6">
    <source>
        <dbReference type="SAM" id="SignalP"/>
    </source>
</evidence>
<keyword evidence="2 6" id="KW-0732">Signal</keyword>
<feature type="chain" id="PRO_5011698298" description="Parvulin-like PPIase" evidence="6">
    <location>
        <begin position="24"/>
        <end position="404"/>
    </location>
</feature>
<dbReference type="InterPro" id="IPR000297">
    <property type="entry name" value="PPIase_PpiC"/>
</dbReference>
<evidence type="ECO:0000256" key="5">
    <source>
        <dbReference type="PROSITE-ProRule" id="PRU00278"/>
    </source>
</evidence>
<dbReference type="Proteomes" id="UP000198796">
    <property type="component" value="Unassembled WGS sequence"/>
</dbReference>
<dbReference type="Pfam" id="PF00639">
    <property type="entry name" value="Rotamase"/>
    <property type="match status" value="1"/>
</dbReference>
<feature type="domain" description="PpiC" evidence="7">
    <location>
        <begin position="162"/>
        <end position="258"/>
    </location>
</feature>
<dbReference type="AlphaFoldDB" id="A0A1I0VAB2"/>
<dbReference type="EMBL" id="FOJU01000001">
    <property type="protein sequence ID" value="SFA73291.1"/>
    <property type="molecule type" value="Genomic_DNA"/>
</dbReference>
<gene>
    <name evidence="8" type="ORF">SAMN05421688_0456</name>
</gene>
<dbReference type="SUPFAM" id="SSF109998">
    <property type="entry name" value="Triger factor/SurA peptide-binding domain-like"/>
    <property type="match status" value="1"/>
</dbReference>
<evidence type="ECO:0000256" key="1">
    <source>
        <dbReference type="ARBA" id="ARBA00018370"/>
    </source>
</evidence>
<keyword evidence="5" id="KW-0413">Isomerase</keyword>
<dbReference type="InterPro" id="IPR046357">
    <property type="entry name" value="PPIase_dom_sf"/>
</dbReference>
<evidence type="ECO:0000259" key="7">
    <source>
        <dbReference type="PROSITE" id="PS50198"/>
    </source>
</evidence>
<dbReference type="RefSeq" id="WP_092060179.1">
    <property type="nucleotide sequence ID" value="NZ_FOJU01000001.1"/>
</dbReference>
<organism evidence="8 9">
    <name type="scientific">Poseidonocella pacifica</name>
    <dbReference type="NCBI Taxonomy" id="871651"/>
    <lineage>
        <taxon>Bacteria</taxon>
        <taxon>Pseudomonadati</taxon>
        <taxon>Pseudomonadota</taxon>
        <taxon>Alphaproteobacteria</taxon>
        <taxon>Rhodobacterales</taxon>
        <taxon>Roseobacteraceae</taxon>
        <taxon>Poseidonocella</taxon>
    </lineage>
</organism>
<evidence type="ECO:0000313" key="8">
    <source>
        <dbReference type="EMBL" id="SFA73291.1"/>
    </source>
</evidence>
<dbReference type="InterPro" id="IPR050280">
    <property type="entry name" value="OMP_Chaperone_SurA"/>
</dbReference>
<dbReference type="STRING" id="871651.SAMN05421688_0456"/>
<dbReference type="PANTHER" id="PTHR47637">
    <property type="entry name" value="CHAPERONE SURA"/>
    <property type="match status" value="1"/>
</dbReference>
<proteinExistence type="predicted"/>
<sequence length="404" mass="43891">MRLIAVFPALLAIITFAAPVATAQGLFAPAIRVNDRVITNYEIQQRVRLLGVLNNPGNPAEVAREGLIDDRLRLDAAEAAGIRLAEEQIRAGMEEFAGRANLSLDQFLGQLGGQGIEPETLRDFVRAGLSWRELIRARFAPRTQVTQSEIDMALATSSSGDAVRVLLAEIIIPAPPQRRAEAMRIAEQLGGMQSFTTFSQRAREVSATPTRDQGGRLPWLPLSRFPPQLRTIFLGLEPGEVTEPLPLDNAVAVFQLRAIEEVTGVDREYASIDYAALYLPGGRSAETLAEAARITAATDTCDDLYGIAKDLPPEQLERSDRAPGDIPQDIAVELAKLDPGETSTLLTRADGDTLMLLMLCGRTAAGNTGTDREQVETQLRNAKLNSVAESFLAQLRADAVIRDE</sequence>
<evidence type="ECO:0000256" key="3">
    <source>
        <dbReference type="ARBA" id="ARBA00030642"/>
    </source>
</evidence>
<evidence type="ECO:0000313" key="9">
    <source>
        <dbReference type="Proteomes" id="UP000198796"/>
    </source>
</evidence>
<dbReference type="SUPFAM" id="SSF54534">
    <property type="entry name" value="FKBP-like"/>
    <property type="match status" value="1"/>
</dbReference>
<keyword evidence="9" id="KW-1185">Reference proteome</keyword>
<keyword evidence="5" id="KW-0697">Rotamase</keyword>
<protein>
    <recommendedName>
        <fullName evidence="1">Parvulin-like PPIase</fullName>
    </recommendedName>
    <alternativeName>
        <fullName evidence="3">Peptidyl-prolyl cis-trans isomerase plp</fullName>
    </alternativeName>
    <alternativeName>
        <fullName evidence="4">Rotamase plp</fullName>
    </alternativeName>
</protein>
<dbReference type="PANTHER" id="PTHR47637:SF1">
    <property type="entry name" value="CHAPERONE SURA"/>
    <property type="match status" value="1"/>
</dbReference>
<accession>A0A1I0VAB2</accession>